<feature type="transmembrane region" description="Helical" evidence="1">
    <location>
        <begin position="109"/>
        <end position="133"/>
    </location>
</feature>
<evidence type="ECO:0000313" key="3">
    <source>
        <dbReference type="Proteomes" id="UP001477672"/>
    </source>
</evidence>
<organism evidence="2 3">
    <name type="scientific">Ruthenibacterium intestinale</name>
    <dbReference type="NCBI Taxonomy" id="3133163"/>
    <lineage>
        <taxon>Bacteria</taxon>
        <taxon>Bacillati</taxon>
        <taxon>Bacillota</taxon>
        <taxon>Clostridia</taxon>
        <taxon>Eubacteriales</taxon>
        <taxon>Oscillospiraceae</taxon>
        <taxon>Ruthenibacterium</taxon>
    </lineage>
</organism>
<keyword evidence="3" id="KW-1185">Reference proteome</keyword>
<comment type="caution">
    <text evidence="2">The sequence shown here is derived from an EMBL/GenBank/DDBJ whole genome shotgun (WGS) entry which is preliminary data.</text>
</comment>
<sequence>MTPRRSMESRRIALGGIFSALSIVVMLMGGILPFATFSAPAIAGILIVPVAIEFGMKTGYLLYAAIGLLSVFILPDKEMALIFIFLFGFYPLLKARLERIPARVLQWAAKLTLFNVCIFCMYGLILFVFPIGAVVAEFEEMGTVFIASLLLLGNLAFVIYDMALVKMIGLYCAKMRPRLMNIH</sequence>
<keyword evidence="1" id="KW-0472">Membrane</keyword>
<protein>
    <recommendedName>
        <fullName evidence="4">Biotin transporter</fullName>
    </recommendedName>
</protein>
<proteinExistence type="predicted"/>
<name>A0ABV1GCZ7_9FIRM</name>
<dbReference type="Proteomes" id="UP001477672">
    <property type="component" value="Unassembled WGS sequence"/>
</dbReference>
<keyword evidence="1" id="KW-0812">Transmembrane</keyword>
<feature type="transmembrane region" description="Helical" evidence="1">
    <location>
        <begin position="145"/>
        <end position="173"/>
    </location>
</feature>
<evidence type="ECO:0000313" key="2">
    <source>
        <dbReference type="EMBL" id="MEQ2519527.1"/>
    </source>
</evidence>
<feature type="transmembrane region" description="Helical" evidence="1">
    <location>
        <begin position="80"/>
        <end position="97"/>
    </location>
</feature>
<evidence type="ECO:0008006" key="4">
    <source>
        <dbReference type="Google" id="ProtNLM"/>
    </source>
</evidence>
<gene>
    <name evidence="2" type="ORF">WMO24_03655</name>
</gene>
<feature type="transmembrane region" description="Helical" evidence="1">
    <location>
        <begin position="34"/>
        <end position="52"/>
    </location>
</feature>
<keyword evidence="1" id="KW-1133">Transmembrane helix</keyword>
<feature type="transmembrane region" description="Helical" evidence="1">
    <location>
        <begin position="12"/>
        <end position="28"/>
    </location>
</feature>
<reference evidence="2 3" key="1">
    <citation type="submission" date="2024-03" db="EMBL/GenBank/DDBJ databases">
        <title>Human intestinal bacterial collection.</title>
        <authorList>
            <person name="Pauvert C."/>
            <person name="Hitch T.C.A."/>
            <person name="Clavel T."/>
        </authorList>
    </citation>
    <scope>NUCLEOTIDE SEQUENCE [LARGE SCALE GENOMIC DNA]</scope>
    <source>
        <strain evidence="2 3">CLA-JM-H11</strain>
    </source>
</reference>
<feature type="transmembrane region" description="Helical" evidence="1">
    <location>
        <begin position="59"/>
        <end position="74"/>
    </location>
</feature>
<dbReference type="EMBL" id="JBBMFA010000058">
    <property type="protein sequence ID" value="MEQ2519527.1"/>
    <property type="molecule type" value="Genomic_DNA"/>
</dbReference>
<evidence type="ECO:0000256" key="1">
    <source>
        <dbReference type="SAM" id="Phobius"/>
    </source>
</evidence>
<accession>A0ABV1GCZ7</accession>